<name>J3N1T2_ORYBR</name>
<dbReference type="HOGENOM" id="CLU_1671984_0_0_1"/>
<dbReference type="Proteomes" id="UP000006038">
    <property type="component" value="Chromosome 10"/>
</dbReference>
<reference evidence="2" key="1">
    <citation type="journal article" date="2013" name="Nat. Commun.">
        <title>Whole-genome sequencing of Oryza brachyantha reveals mechanisms underlying Oryza genome evolution.</title>
        <authorList>
            <person name="Chen J."/>
            <person name="Huang Q."/>
            <person name="Gao D."/>
            <person name="Wang J."/>
            <person name="Lang Y."/>
            <person name="Liu T."/>
            <person name="Li B."/>
            <person name="Bai Z."/>
            <person name="Luis Goicoechea J."/>
            <person name="Liang C."/>
            <person name="Chen C."/>
            <person name="Zhang W."/>
            <person name="Sun S."/>
            <person name="Liao Y."/>
            <person name="Zhang X."/>
            <person name="Yang L."/>
            <person name="Song C."/>
            <person name="Wang M."/>
            <person name="Shi J."/>
            <person name="Liu G."/>
            <person name="Liu J."/>
            <person name="Zhou H."/>
            <person name="Zhou W."/>
            <person name="Yu Q."/>
            <person name="An N."/>
            <person name="Chen Y."/>
            <person name="Cai Q."/>
            <person name="Wang B."/>
            <person name="Liu B."/>
            <person name="Min J."/>
            <person name="Huang Y."/>
            <person name="Wu H."/>
            <person name="Li Z."/>
            <person name="Zhang Y."/>
            <person name="Yin Y."/>
            <person name="Song W."/>
            <person name="Jiang J."/>
            <person name="Jackson S.A."/>
            <person name="Wing R.A."/>
            <person name="Wang J."/>
            <person name="Chen M."/>
        </authorList>
    </citation>
    <scope>NUCLEOTIDE SEQUENCE [LARGE SCALE GENOMIC DNA]</scope>
    <source>
        <strain evidence="2">cv. IRGC 101232</strain>
    </source>
</reference>
<organism evidence="2">
    <name type="scientific">Oryza brachyantha</name>
    <name type="common">malo sina</name>
    <dbReference type="NCBI Taxonomy" id="4533"/>
    <lineage>
        <taxon>Eukaryota</taxon>
        <taxon>Viridiplantae</taxon>
        <taxon>Streptophyta</taxon>
        <taxon>Embryophyta</taxon>
        <taxon>Tracheophyta</taxon>
        <taxon>Spermatophyta</taxon>
        <taxon>Magnoliopsida</taxon>
        <taxon>Liliopsida</taxon>
        <taxon>Poales</taxon>
        <taxon>Poaceae</taxon>
        <taxon>BOP clade</taxon>
        <taxon>Oryzoideae</taxon>
        <taxon>Oryzeae</taxon>
        <taxon>Oryzinae</taxon>
        <taxon>Oryza</taxon>
    </lineage>
</organism>
<reference evidence="2" key="2">
    <citation type="submission" date="2013-04" db="UniProtKB">
        <authorList>
            <consortium name="EnsemblPlants"/>
        </authorList>
    </citation>
    <scope>IDENTIFICATION</scope>
</reference>
<proteinExistence type="predicted"/>
<accession>J3N1T2</accession>
<evidence type="ECO:0000313" key="2">
    <source>
        <dbReference type="EnsemblPlants" id="OB10G14800.1"/>
    </source>
</evidence>
<evidence type="ECO:0000313" key="3">
    <source>
        <dbReference type="Proteomes" id="UP000006038"/>
    </source>
</evidence>
<evidence type="ECO:0000256" key="1">
    <source>
        <dbReference type="SAM" id="MobiDB-lite"/>
    </source>
</evidence>
<feature type="compositionally biased region" description="Low complexity" evidence="1">
    <location>
        <begin position="1"/>
        <end position="16"/>
    </location>
</feature>
<sequence>MRSSSESSPVLSQPLVTTRPPESLPVSARPPKSSPVNARSLESPPVDDDKEEAKWRLKMATTAATVNGGNAGEEDGGEEGVRILPGYDDGKGADGGVGPKTSGPWVPVKPVSTEDIYSTRFATKNKQAMKRENYGTSQAKGLFALSLPTCKFSMAWHN</sequence>
<feature type="region of interest" description="Disordered" evidence="1">
    <location>
        <begin position="1"/>
        <end position="109"/>
    </location>
</feature>
<keyword evidence="3" id="KW-1185">Reference proteome</keyword>
<dbReference type="AlphaFoldDB" id="J3N1T2"/>
<dbReference type="Gramene" id="OB10G14800.1">
    <property type="protein sequence ID" value="OB10G14800.1"/>
    <property type="gene ID" value="OB10G14800"/>
</dbReference>
<protein>
    <submittedName>
        <fullName evidence="2">Uncharacterized protein</fullName>
    </submittedName>
</protein>
<dbReference type="EnsemblPlants" id="OB10G14800.1">
    <property type="protein sequence ID" value="OB10G14800.1"/>
    <property type="gene ID" value="OB10G14800"/>
</dbReference>